<evidence type="ECO:0000256" key="2">
    <source>
        <dbReference type="SAM" id="Phobius"/>
    </source>
</evidence>
<name>A0A3A8E721_9GAMM</name>
<dbReference type="EMBL" id="RAXV01000024">
    <property type="protein sequence ID" value="RKG30415.1"/>
    <property type="molecule type" value="Genomic_DNA"/>
</dbReference>
<organism evidence="3 4">
    <name type="scientific">Acinetobacter tianfuensis</name>
    <dbReference type="NCBI Taxonomy" id="2419603"/>
    <lineage>
        <taxon>Bacteria</taxon>
        <taxon>Pseudomonadati</taxon>
        <taxon>Pseudomonadota</taxon>
        <taxon>Gammaproteobacteria</taxon>
        <taxon>Moraxellales</taxon>
        <taxon>Moraxellaceae</taxon>
        <taxon>Acinetobacter</taxon>
    </lineage>
</organism>
<dbReference type="Proteomes" id="UP000282388">
    <property type="component" value="Unassembled WGS sequence"/>
</dbReference>
<protein>
    <submittedName>
        <fullName evidence="3">Uncharacterized protein</fullName>
    </submittedName>
</protein>
<gene>
    <name evidence="3" type="ORF">D7V32_11170</name>
</gene>
<feature type="coiled-coil region" evidence="1">
    <location>
        <begin position="155"/>
        <end position="185"/>
    </location>
</feature>
<keyword evidence="4" id="KW-1185">Reference proteome</keyword>
<dbReference type="AlphaFoldDB" id="A0A3A8E721"/>
<keyword evidence="1" id="KW-0175">Coiled coil</keyword>
<evidence type="ECO:0000256" key="1">
    <source>
        <dbReference type="SAM" id="Coils"/>
    </source>
</evidence>
<evidence type="ECO:0000313" key="3">
    <source>
        <dbReference type="EMBL" id="RKG30415.1"/>
    </source>
</evidence>
<feature type="transmembrane region" description="Helical" evidence="2">
    <location>
        <begin position="204"/>
        <end position="226"/>
    </location>
</feature>
<sequence length="343" mass="39306">MHGGSLDECVMTQTAELLTEDNNSKFIEIIDTYQLIAIQLIDIFKSLNEKEENFYRELNPRIINNLIQESRYFSDNLFKFIRLEENKKYLFLSVGGNTLINRLERLFLVFSRHDEILMGERSRVMRIDNNLHSFFSWFKIYEDLVSKQKESDKLVSELTSSVNQAKNQAKNLETAIQAINGQEAEIIYSSASIKFVDSARKYEVLFYLILGGAVLFTTVHLCYVPFKSNEVNFILVKILTFSLVLTLGTIFLRKAAHLRKLSDQAQQTSLELKALPLYLKNVDTEHHSEIYKELTGKYFGKDVDQTQNDKIGDLMKDQLAAGTELIKASAELVKAKSSSTPPT</sequence>
<reference evidence="3 4" key="1">
    <citation type="submission" date="2018-09" db="EMBL/GenBank/DDBJ databases">
        <title>The draft genome of Acinetobacter spp. strains.</title>
        <authorList>
            <person name="Qin J."/>
            <person name="Feng Y."/>
            <person name="Zong Z."/>
        </authorList>
    </citation>
    <scope>NUCLEOTIDE SEQUENCE [LARGE SCALE GENOMIC DNA]</scope>
    <source>
        <strain evidence="3 4">WCHAc060012</strain>
    </source>
</reference>
<evidence type="ECO:0000313" key="4">
    <source>
        <dbReference type="Proteomes" id="UP000282388"/>
    </source>
</evidence>
<proteinExistence type="predicted"/>
<keyword evidence="2" id="KW-1133">Transmembrane helix</keyword>
<keyword evidence="2" id="KW-0472">Membrane</keyword>
<accession>A0A3A8E721</accession>
<keyword evidence="2" id="KW-0812">Transmembrane</keyword>
<comment type="caution">
    <text evidence="3">The sequence shown here is derived from an EMBL/GenBank/DDBJ whole genome shotgun (WGS) entry which is preliminary data.</text>
</comment>
<feature type="transmembrane region" description="Helical" evidence="2">
    <location>
        <begin position="232"/>
        <end position="252"/>
    </location>
</feature>